<dbReference type="InterPro" id="IPR026351">
    <property type="entry name" value="rSAM_ArsS-like"/>
</dbReference>
<dbReference type="SUPFAM" id="SSF102114">
    <property type="entry name" value="Radical SAM enzymes"/>
    <property type="match status" value="1"/>
</dbReference>
<dbReference type="Proteomes" id="UP001230188">
    <property type="component" value="Unassembled WGS sequence"/>
</dbReference>
<dbReference type="InterPro" id="IPR058240">
    <property type="entry name" value="rSAM_sf"/>
</dbReference>
<dbReference type="PANTHER" id="PTHR43728">
    <property type="entry name" value="SLR0304 PROTEIN"/>
    <property type="match status" value="1"/>
</dbReference>
<keyword evidence="3" id="KW-0408">Iron</keyword>
<gene>
    <name evidence="7" type="ORF">CTAYLR_004209</name>
</gene>
<dbReference type="GO" id="GO:0046872">
    <property type="term" value="F:metal ion binding"/>
    <property type="evidence" value="ECO:0007669"/>
    <property type="project" value="UniProtKB-KW"/>
</dbReference>
<dbReference type="InterPro" id="IPR013785">
    <property type="entry name" value="Aldolase_TIM"/>
</dbReference>
<dbReference type="PANTHER" id="PTHR43728:SF1">
    <property type="entry name" value="FE-S OXIDOREDUCTASE"/>
    <property type="match status" value="1"/>
</dbReference>
<feature type="domain" description="Arsenosugar biosynthesis radical SAM protein ArsS-like C-terminal" evidence="6">
    <location>
        <begin position="297"/>
        <end position="432"/>
    </location>
</feature>
<protein>
    <recommendedName>
        <fullName evidence="9">Fe-S oxidoreductase</fullName>
    </recommendedName>
</protein>
<evidence type="ECO:0000256" key="4">
    <source>
        <dbReference type="ARBA" id="ARBA00023014"/>
    </source>
</evidence>
<dbReference type="GO" id="GO:0003824">
    <property type="term" value="F:catalytic activity"/>
    <property type="evidence" value="ECO:0007669"/>
    <property type="project" value="InterPro"/>
</dbReference>
<name>A0AAD7UCK3_9STRA</name>
<keyword evidence="2" id="KW-0479">Metal-binding</keyword>
<evidence type="ECO:0000313" key="8">
    <source>
        <dbReference type="Proteomes" id="UP001230188"/>
    </source>
</evidence>
<feature type="domain" description="Radical SAM core" evidence="5">
    <location>
        <begin position="134"/>
        <end position="277"/>
    </location>
</feature>
<reference evidence="7" key="1">
    <citation type="submission" date="2023-01" db="EMBL/GenBank/DDBJ databases">
        <title>Metagenome sequencing of chrysophaentin producing Chrysophaeum taylorii.</title>
        <authorList>
            <person name="Davison J."/>
            <person name="Bewley C."/>
        </authorList>
    </citation>
    <scope>NUCLEOTIDE SEQUENCE</scope>
    <source>
        <strain evidence="7">NIES-1699</strain>
    </source>
</reference>
<organism evidence="7 8">
    <name type="scientific">Chrysophaeum taylorii</name>
    <dbReference type="NCBI Taxonomy" id="2483200"/>
    <lineage>
        <taxon>Eukaryota</taxon>
        <taxon>Sar</taxon>
        <taxon>Stramenopiles</taxon>
        <taxon>Ochrophyta</taxon>
        <taxon>Pelagophyceae</taxon>
        <taxon>Pelagomonadales</taxon>
        <taxon>Pelagomonadaceae</taxon>
        <taxon>Chrysophaeum</taxon>
    </lineage>
</organism>
<keyword evidence="4" id="KW-0411">Iron-sulfur</keyword>
<evidence type="ECO:0008006" key="9">
    <source>
        <dbReference type="Google" id="ProtNLM"/>
    </source>
</evidence>
<dbReference type="Gene3D" id="3.20.20.70">
    <property type="entry name" value="Aldolase class I"/>
    <property type="match status" value="1"/>
</dbReference>
<dbReference type="Pfam" id="PF12345">
    <property type="entry name" value="DUF3641"/>
    <property type="match status" value="1"/>
</dbReference>
<evidence type="ECO:0000259" key="5">
    <source>
        <dbReference type="Pfam" id="PF04055"/>
    </source>
</evidence>
<dbReference type="CDD" id="cd01335">
    <property type="entry name" value="Radical_SAM"/>
    <property type="match status" value="1"/>
</dbReference>
<sequence>MRGGRVFLARAVRMASATPDVATRVDVANIRLGKPTRYARKREGAWVGLEGLEERIAAEGSLVRETLRDMETDEEFQLTAKRLREEGAAKMTLEEKKRRRRALDALGVPEFGAYVAEHAAADASRRSASVLQLNIGLYCNQACGHCHVESSPKRVEAMSDEVADGCLELLANSPSVSTVDITGGAPELNPAFRRVVAGVRDVERRQEWRKIDIIDRCNLTVLGEPGQEDLAEFLASHRVRVIASLPCYSAKNVNLQRGKGVFDRSIAALRKLNDFGYGIAGSGLALDLVYNPLGAFLPPSQEALEAKYRDELGAEFGIAFTNLFTMTNMPIKRFADFLWRRGELEDYMSLLVRNFNVATVDSLMCRDTVSIGWDGKVYDCDFNQQLGLGLNKPATSNNGLTVFDLRATDDLLDVPLAFDNHCFGCTAGMGSS</sequence>
<proteinExistence type="predicted"/>
<evidence type="ECO:0000313" key="7">
    <source>
        <dbReference type="EMBL" id="KAJ8602336.1"/>
    </source>
</evidence>
<dbReference type="InterPro" id="IPR007197">
    <property type="entry name" value="rSAM"/>
</dbReference>
<dbReference type="NCBIfam" id="TIGR04167">
    <property type="entry name" value="rSAM_SeCys"/>
    <property type="match status" value="1"/>
</dbReference>
<evidence type="ECO:0000256" key="1">
    <source>
        <dbReference type="ARBA" id="ARBA00022691"/>
    </source>
</evidence>
<accession>A0AAD7UCK3</accession>
<keyword evidence="1" id="KW-0949">S-adenosyl-L-methionine</keyword>
<dbReference type="Pfam" id="PF04055">
    <property type="entry name" value="Radical_SAM"/>
    <property type="match status" value="1"/>
</dbReference>
<comment type="caution">
    <text evidence="7">The sequence shown here is derived from an EMBL/GenBank/DDBJ whole genome shotgun (WGS) entry which is preliminary data.</text>
</comment>
<dbReference type="SFLD" id="SFLDS00029">
    <property type="entry name" value="Radical_SAM"/>
    <property type="match status" value="1"/>
</dbReference>
<dbReference type="GO" id="GO:0051536">
    <property type="term" value="F:iron-sulfur cluster binding"/>
    <property type="evidence" value="ECO:0007669"/>
    <property type="project" value="UniProtKB-KW"/>
</dbReference>
<evidence type="ECO:0000256" key="2">
    <source>
        <dbReference type="ARBA" id="ARBA00022723"/>
    </source>
</evidence>
<evidence type="ECO:0000259" key="6">
    <source>
        <dbReference type="Pfam" id="PF12345"/>
    </source>
</evidence>
<evidence type="ECO:0000256" key="3">
    <source>
        <dbReference type="ARBA" id="ARBA00023004"/>
    </source>
</evidence>
<keyword evidence="8" id="KW-1185">Reference proteome</keyword>
<dbReference type="InterPro" id="IPR024521">
    <property type="entry name" value="ArsS-like_C"/>
</dbReference>
<dbReference type="AlphaFoldDB" id="A0AAD7UCK3"/>
<dbReference type="EMBL" id="JAQMWT010000381">
    <property type="protein sequence ID" value="KAJ8602336.1"/>
    <property type="molecule type" value="Genomic_DNA"/>
</dbReference>